<dbReference type="EMBL" id="JAFMPY010000010">
    <property type="protein sequence ID" value="MBO0904337.1"/>
    <property type="molecule type" value="Genomic_DNA"/>
</dbReference>
<evidence type="ECO:0000256" key="2">
    <source>
        <dbReference type="ARBA" id="ARBA00022727"/>
    </source>
</evidence>
<keyword evidence="2" id="KW-0545">Nucleotide biosynthesis</keyword>
<dbReference type="PRINTS" id="PR00094">
    <property type="entry name" value="ADENYLTKNASE"/>
</dbReference>
<comment type="subunit">
    <text evidence="6">Monomer.</text>
</comment>
<name>A0ABS3J3U4_9HYPH</name>
<keyword evidence="3 6" id="KW-0547">Nucleotide-binding</keyword>
<dbReference type="Pfam" id="PF13671">
    <property type="entry name" value="AAA_33"/>
    <property type="match status" value="1"/>
</dbReference>
<accession>A0ABS3J3U4</accession>
<reference evidence="7 8" key="1">
    <citation type="submission" date="2021-03" db="EMBL/GenBank/DDBJ databases">
        <title>Whole genome sequence of Jiella sp. MQZ13P-4.</title>
        <authorList>
            <person name="Tuo L."/>
        </authorList>
    </citation>
    <scope>NUCLEOTIDE SEQUENCE [LARGE SCALE GENOMIC DNA]</scope>
    <source>
        <strain evidence="7 8">MQZ13P-4</strain>
    </source>
</reference>
<comment type="caution">
    <text evidence="7">The sequence shown here is derived from an EMBL/GenBank/DDBJ whole genome shotgun (WGS) entry which is preliminary data.</text>
</comment>
<gene>
    <name evidence="7" type="ORF">J1C47_11850</name>
</gene>
<dbReference type="PANTHER" id="PTHR37807:SF3">
    <property type="entry name" value="OS07G0160300 PROTEIN"/>
    <property type="match status" value="1"/>
</dbReference>
<keyword evidence="1 5" id="KW-0808">Transferase</keyword>
<comment type="subcellular location">
    <subcellularLocation>
        <location evidence="6">Cytoplasm</location>
    </subcellularLocation>
</comment>
<dbReference type="RefSeq" id="WP_207350974.1">
    <property type="nucleotide sequence ID" value="NZ_JAFMPY010000010.1"/>
</dbReference>
<protein>
    <recommendedName>
        <fullName evidence="6">Adenylate kinase</fullName>
        <ecNumber evidence="6">2.7.4.3</ecNumber>
    </recommendedName>
</protein>
<comment type="similarity">
    <text evidence="5">Belongs to the adenylate kinase family.</text>
</comment>
<sequence>MLVVLSGLPGAGKSTIARILAARRSATYVRVDEIETVLRRETFLGSDVGAAGYVVAFAIARSNLACGNLVVADSVNPVPESRRGWRNAAEASGAPFLEVELVCSDEDEHRRRIETRSADVAGLELPTWEMVKTRDYAPWATARLVIDTAGRRPDDAVAEIEKRIDAVWTEFDA</sequence>
<proteinExistence type="inferred from homology"/>
<dbReference type="Gene3D" id="3.40.50.300">
    <property type="entry name" value="P-loop containing nucleotide triphosphate hydrolases"/>
    <property type="match status" value="1"/>
</dbReference>
<organism evidence="7 8">
    <name type="scientific">Jiella sonneratiae</name>
    <dbReference type="NCBI Taxonomy" id="2816856"/>
    <lineage>
        <taxon>Bacteria</taxon>
        <taxon>Pseudomonadati</taxon>
        <taxon>Pseudomonadota</taxon>
        <taxon>Alphaproteobacteria</taxon>
        <taxon>Hyphomicrobiales</taxon>
        <taxon>Aurantimonadaceae</taxon>
        <taxon>Jiella</taxon>
    </lineage>
</organism>
<dbReference type="EC" id="2.7.4.3" evidence="6"/>
<evidence type="ECO:0000313" key="8">
    <source>
        <dbReference type="Proteomes" id="UP000664288"/>
    </source>
</evidence>
<dbReference type="InterPro" id="IPR027417">
    <property type="entry name" value="P-loop_NTPase"/>
</dbReference>
<evidence type="ECO:0000256" key="1">
    <source>
        <dbReference type="ARBA" id="ARBA00022679"/>
    </source>
</evidence>
<evidence type="ECO:0000256" key="4">
    <source>
        <dbReference type="ARBA" id="ARBA00022777"/>
    </source>
</evidence>
<comment type="catalytic activity">
    <reaction evidence="6">
        <text>AMP + ATP = 2 ADP</text>
        <dbReference type="Rhea" id="RHEA:12973"/>
        <dbReference type="ChEBI" id="CHEBI:30616"/>
        <dbReference type="ChEBI" id="CHEBI:456215"/>
        <dbReference type="ChEBI" id="CHEBI:456216"/>
        <dbReference type="EC" id="2.7.4.3"/>
    </reaction>
</comment>
<keyword evidence="6" id="KW-0067">ATP-binding</keyword>
<evidence type="ECO:0000313" key="7">
    <source>
        <dbReference type="EMBL" id="MBO0904337.1"/>
    </source>
</evidence>
<keyword evidence="8" id="KW-1185">Reference proteome</keyword>
<evidence type="ECO:0000256" key="6">
    <source>
        <dbReference type="RuleBase" id="RU003331"/>
    </source>
</evidence>
<dbReference type="Proteomes" id="UP000664288">
    <property type="component" value="Unassembled WGS sequence"/>
</dbReference>
<dbReference type="PANTHER" id="PTHR37807">
    <property type="entry name" value="OS07G0160300 PROTEIN"/>
    <property type="match status" value="1"/>
</dbReference>
<keyword evidence="4 5" id="KW-0418">Kinase</keyword>
<evidence type="ECO:0000256" key="5">
    <source>
        <dbReference type="RuleBase" id="RU003330"/>
    </source>
</evidence>
<dbReference type="InterPro" id="IPR000850">
    <property type="entry name" value="Adenylat/UMP-CMP_kin"/>
</dbReference>
<evidence type="ECO:0000256" key="3">
    <source>
        <dbReference type="ARBA" id="ARBA00022741"/>
    </source>
</evidence>
<dbReference type="SUPFAM" id="SSF52540">
    <property type="entry name" value="P-loop containing nucleoside triphosphate hydrolases"/>
    <property type="match status" value="1"/>
</dbReference>